<name>A0ABV7VJ11_9PROT</name>
<evidence type="ECO:0000259" key="3">
    <source>
        <dbReference type="PROSITE" id="PS51123"/>
    </source>
</evidence>
<sequence>MAGIGWASAGKALRGMDRMRGATVAALLVTMLGLGACSSVPGWADPTQWFAGDDAPTTSPDTAEKAATAEKDARFPNLSRVPPRPVEQTSDTDKNRALNTLAADSQNARHTDEELRARPADSTTPPPAPKPPVSQLPTAQPQQQVAQAAPVQQPAGQQPAGQQPAAQQSVTLQPPAPTAPQNTAPPQAPAGGTADTFAQSLAQSSATTLPPNLAQSQPAPAGAAPGQPAFAAGSAVPGSSQLLAVVRFSNGETSLGSDDKALIRKVAEYYKGVGGKGSLQVVGFASSRTGDMEATSHRQLNYALSQKRADAVAAELRRRGVDRASIRAEARADSAPVYYEAMPRAEDYNRRVEIYLVN</sequence>
<dbReference type="PANTHER" id="PTHR30329:SF21">
    <property type="entry name" value="LIPOPROTEIN YIAD-RELATED"/>
    <property type="match status" value="1"/>
</dbReference>
<dbReference type="CDD" id="cd07185">
    <property type="entry name" value="OmpA_C-like"/>
    <property type="match status" value="1"/>
</dbReference>
<evidence type="ECO:0000256" key="2">
    <source>
        <dbReference type="SAM" id="MobiDB-lite"/>
    </source>
</evidence>
<feature type="compositionally biased region" description="Low complexity" evidence="2">
    <location>
        <begin position="135"/>
        <end position="168"/>
    </location>
</feature>
<protein>
    <submittedName>
        <fullName evidence="4">OmpA family protein</fullName>
    </submittedName>
</protein>
<evidence type="ECO:0000313" key="4">
    <source>
        <dbReference type="EMBL" id="MFC3677230.1"/>
    </source>
</evidence>
<dbReference type="InterPro" id="IPR006665">
    <property type="entry name" value="OmpA-like"/>
</dbReference>
<proteinExistence type="predicted"/>
<feature type="region of interest" description="Disordered" evidence="2">
    <location>
        <begin position="48"/>
        <end position="234"/>
    </location>
</feature>
<feature type="domain" description="OmpA-like" evidence="3">
    <location>
        <begin position="235"/>
        <end position="358"/>
    </location>
</feature>
<dbReference type="InterPro" id="IPR050330">
    <property type="entry name" value="Bact_OuterMem_StrucFunc"/>
</dbReference>
<keyword evidence="1" id="KW-0472">Membrane</keyword>
<feature type="compositionally biased region" description="Basic and acidic residues" evidence="2">
    <location>
        <begin position="107"/>
        <end position="119"/>
    </location>
</feature>
<organism evidence="4 5">
    <name type="scientific">Ferrovibrio xuzhouensis</name>
    <dbReference type="NCBI Taxonomy" id="1576914"/>
    <lineage>
        <taxon>Bacteria</taxon>
        <taxon>Pseudomonadati</taxon>
        <taxon>Pseudomonadota</taxon>
        <taxon>Alphaproteobacteria</taxon>
        <taxon>Rhodospirillales</taxon>
        <taxon>Rhodospirillaceae</taxon>
        <taxon>Ferrovibrio</taxon>
    </lineage>
</organism>
<dbReference type="Gene3D" id="3.30.1330.60">
    <property type="entry name" value="OmpA-like domain"/>
    <property type="match status" value="1"/>
</dbReference>
<dbReference type="PANTHER" id="PTHR30329">
    <property type="entry name" value="STATOR ELEMENT OF FLAGELLAR MOTOR COMPLEX"/>
    <property type="match status" value="1"/>
</dbReference>
<feature type="compositionally biased region" description="Pro residues" evidence="2">
    <location>
        <begin position="124"/>
        <end position="134"/>
    </location>
</feature>
<evidence type="ECO:0000313" key="5">
    <source>
        <dbReference type="Proteomes" id="UP001595711"/>
    </source>
</evidence>
<dbReference type="InterPro" id="IPR036737">
    <property type="entry name" value="OmpA-like_sf"/>
</dbReference>
<dbReference type="Proteomes" id="UP001595711">
    <property type="component" value="Unassembled WGS sequence"/>
</dbReference>
<evidence type="ECO:0000256" key="1">
    <source>
        <dbReference type="PROSITE-ProRule" id="PRU00473"/>
    </source>
</evidence>
<reference evidence="5" key="1">
    <citation type="journal article" date="2019" name="Int. J. Syst. Evol. Microbiol.">
        <title>The Global Catalogue of Microorganisms (GCM) 10K type strain sequencing project: providing services to taxonomists for standard genome sequencing and annotation.</title>
        <authorList>
            <consortium name="The Broad Institute Genomics Platform"/>
            <consortium name="The Broad Institute Genome Sequencing Center for Infectious Disease"/>
            <person name="Wu L."/>
            <person name="Ma J."/>
        </authorList>
    </citation>
    <scope>NUCLEOTIDE SEQUENCE [LARGE SCALE GENOMIC DNA]</scope>
    <source>
        <strain evidence="5">KCTC 42182</strain>
    </source>
</reference>
<comment type="caution">
    <text evidence="4">The sequence shown here is derived from an EMBL/GenBank/DDBJ whole genome shotgun (WGS) entry which is preliminary data.</text>
</comment>
<dbReference type="SUPFAM" id="SSF103088">
    <property type="entry name" value="OmpA-like"/>
    <property type="match status" value="1"/>
</dbReference>
<accession>A0ABV7VJ11</accession>
<keyword evidence="5" id="KW-1185">Reference proteome</keyword>
<dbReference type="PROSITE" id="PS51123">
    <property type="entry name" value="OMPA_2"/>
    <property type="match status" value="1"/>
</dbReference>
<feature type="compositionally biased region" description="Polar residues" evidence="2">
    <location>
        <begin position="196"/>
        <end position="210"/>
    </location>
</feature>
<feature type="compositionally biased region" description="Low complexity" evidence="2">
    <location>
        <begin position="214"/>
        <end position="234"/>
    </location>
</feature>
<gene>
    <name evidence="4" type="ORF">ACFOOQ_16860</name>
</gene>
<dbReference type="RefSeq" id="WP_379728772.1">
    <property type="nucleotide sequence ID" value="NZ_JBHRYJ010000004.1"/>
</dbReference>
<dbReference type="Pfam" id="PF00691">
    <property type="entry name" value="OmpA"/>
    <property type="match status" value="1"/>
</dbReference>
<dbReference type="EMBL" id="JBHRYJ010000004">
    <property type="protein sequence ID" value="MFC3677230.1"/>
    <property type="molecule type" value="Genomic_DNA"/>
</dbReference>
<feature type="compositionally biased region" description="Basic and acidic residues" evidence="2">
    <location>
        <begin position="62"/>
        <end position="74"/>
    </location>
</feature>
<feature type="compositionally biased region" description="Low complexity" evidence="2">
    <location>
        <begin position="179"/>
        <end position="194"/>
    </location>
</feature>